<dbReference type="Gene3D" id="3.40.50.1110">
    <property type="entry name" value="SGNH hydrolase"/>
    <property type="match status" value="1"/>
</dbReference>
<dbReference type="AlphaFoldDB" id="A0ABC9E1S7"/>
<evidence type="ECO:0000256" key="1">
    <source>
        <dbReference type="ARBA" id="ARBA00022801"/>
    </source>
</evidence>
<keyword evidence="4" id="KW-1185">Reference proteome</keyword>
<dbReference type="InterPro" id="IPR036514">
    <property type="entry name" value="SGNH_hydro_sf"/>
</dbReference>
<keyword evidence="2" id="KW-0732">Signal</keyword>
<reference evidence="3 4" key="2">
    <citation type="submission" date="2024-10" db="EMBL/GenBank/DDBJ databases">
        <authorList>
            <person name="Ryan C."/>
        </authorList>
    </citation>
    <scope>NUCLEOTIDE SEQUENCE [LARGE SCALE GENOMIC DNA]</scope>
</reference>
<evidence type="ECO:0000313" key="4">
    <source>
        <dbReference type="Proteomes" id="UP001497457"/>
    </source>
</evidence>
<accession>A0ABC9E1S7</accession>
<dbReference type="EMBL" id="OZ075145">
    <property type="protein sequence ID" value="CAL5050226.1"/>
    <property type="molecule type" value="Genomic_DNA"/>
</dbReference>
<evidence type="ECO:0000256" key="2">
    <source>
        <dbReference type="SAM" id="SignalP"/>
    </source>
</evidence>
<dbReference type="PANTHER" id="PTHR45648">
    <property type="entry name" value="GDSL LIPASE/ACYLHYDROLASE FAMILY PROTEIN (AFU_ORTHOLOGUE AFUA_4G14700)"/>
    <property type="match status" value="1"/>
</dbReference>
<evidence type="ECO:0000313" key="3">
    <source>
        <dbReference type="EMBL" id="CAL5050226.1"/>
    </source>
</evidence>
<evidence type="ECO:0008006" key="5">
    <source>
        <dbReference type="Google" id="ProtNLM"/>
    </source>
</evidence>
<feature type="chain" id="PRO_5044787088" description="GDSL esterase/lipase" evidence="2">
    <location>
        <begin position="22"/>
        <end position="267"/>
    </location>
</feature>
<proteinExistence type="predicted"/>
<keyword evidence="1" id="KW-0378">Hydrolase</keyword>
<sequence length="267" mass="28535">MVMRSFVLCLVISMDVLGAAAAGVLQPPPMYVFGDSSLDVGNNNYLPGASVPRANMSYYGIDFPGVPTGRFSNGDNIADFVGRLLVSTALEIGVSYASGGSGILDCTNAGNNIPLSKQVQYFNATRAKMVAAAGDAAVAALLARRTKTAAVFNAALNNLLAKKQKKLPGLVYSLADSFSLTKDIFADPHASEFTDITGACCGTGLSLCLPTFEVVCSTRSQRDHHVFWDPYHFSQRACFLTAQAFYNGPAKYTTPINFMRLVQSKEI</sequence>
<dbReference type="PANTHER" id="PTHR45648:SF46">
    <property type="entry name" value="OS06G0725100 PROTEIN"/>
    <property type="match status" value="1"/>
</dbReference>
<protein>
    <recommendedName>
        <fullName evidence="5">GDSL esterase/lipase</fullName>
    </recommendedName>
</protein>
<gene>
    <name evidence="3" type="ORF">URODEC1_LOCUS91455</name>
</gene>
<dbReference type="GO" id="GO:0016787">
    <property type="term" value="F:hydrolase activity"/>
    <property type="evidence" value="ECO:0007669"/>
    <property type="project" value="UniProtKB-KW"/>
</dbReference>
<organism evidence="3 4">
    <name type="scientific">Urochloa decumbens</name>
    <dbReference type="NCBI Taxonomy" id="240449"/>
    <lineage>
        <taxon>Eukaryota</taxon>
        <taxon>Viridiplantae</taxon>
        <taxon>Streptophyta</taxon>
        <taxon>Embryophyta</taxon>
        <taxon>Tracheophyta</taxon>
        <taxon>Spermatophyta</taxon>
        <taxon>Magnoliopsida</taxon>
        <taxon>Liliopsida</taxon>
        <taxon>Poales</taxon>
        <taxon>Poaceae</taxon>
        <taxon>PACMAD clade</taxon>
        <taxon>Panicoideae</taxon>
        <taxon>Panicodae</taxon>
        <taxon>Paniceae</taxon>
        <taxon>Melinidinae</taxon>
        <taxon>Urochloa</taxon>
    </lineage>
</organism>
<dbReference type="Proteomes" id="UP001497457">
    <property type="component" value="Chromosome 35b"/>
</dbReference>
<dbReference type="InterPro" id="IPR051058">
    <property type="entry name" value="GDSL_Est/Lipase"/>
</dbReference>
<feature type="signal peptide" evidence="2">
    <location>
        <begin position="1"/>
        <end position="21"/>
    </location>
</feature>
<name>A0ABC9E1S7_9POAL</name>
<reference evidence="4" key="1">
    <citation type="submission" date="2024-06" db="EMBL/GenBank/DDBJ databases">
        <authorList>
            <person name="Ryan C."/>
        </authorList>
    </citation>
    <scope>NUCLEOTIDE SEQUENCE [LARGE SCALE GENOMIC DNA]</scope>
</reference>